<dbReference type="STRING" id="1236989.JCM15548_11733"/>
<evidence type="ECO:0000259" key="1">
    <source>
        <dbReference type="Pfam" id="PF12969"/>
    </source>
</evidence>
<dbReference type="Gene3D" id="2.60.40.3140">
    <property type="match status" value="1"/>
</dbReference>
<gene>
    <name evidence="2" type="ORF">JCM15548_11733</name>
</gene>
<dbReference type="Proteomes" id="UP000032900">
    <property type="component" value="Unassembled WGS sequence"/>
</dbReference>
<keyword evidence="3" id="KW-1185">Reference proteome</keyword>
<proteinExistence type="predicted"/>
<comment type="caution">
    <text evidence="2">The sequence shown here is derived from an EMBL/GenBank/DDBJ whole genome shotgun (WGS) entry which is preliminary data.</text>
</comment>
<dbReference type="InterPro" id="IPR024618">
    <property type="entry name" value="DUF3857"/>
</dbReference>
<dbReference type="Pfam" id="PF12969">
    <property type="entry name" value="DUF3857"/>
    <property type="match status" value="1"/>
</dbReference>
<dbReference type="OrthoDB" id="8595007at2"/>
<dbReference type="AlphaFoldDB" id="A0A0E9LXE7"/>
<dbReference type="EMBL" id="BAZW01000010">
    <property type="protein sequence ID" value="GAO29535.1"/>
    <property type="molecule type" value="Genomic_DNA"/>
</dbReference>
<name>A0A0E9LXE7_9BACT</name>
<sequence length="634" mass="72361">MRTTLSFLLLMTTVVISGQKHQSGYSTVPANLEKNAHAIYRYYHKDIERVSVDKIKTTVAVAITVLNKQGESAGLFQLSYTDDTKINHVSGKIYDAQGDLVQQIKKKDYVDYSDFQDFVFYSDSRSMFYAPKINKYPYTVEYTYSTTTTGILHIDFWVPVEGYGVAVEEASLQYTTPKELTYTYMAQNHDFITHKTEPDVNTWQQKWTLKDFQALKREAYAPDFRSVFPYISLTPVEYDYKGYSGEYTTWQGYGNWVKSLIEGTTQLPAATIDRIQAMTDSLPTTRDKVKAVYQYMQHKTRYVCISVGIQGFQPMQAADVDQYGYGDCKALSNYTRSLLSAIDIPSYYAEIGADNQRIRFTDFASADQTNHAILAVPMDKDTIWLECTNPYNPFGYVGSAIANRKALLVGENGGELVDMPGYDKESNILDKQLTLKIDPNGDATADYAIHASGLLFEEYGFLTMGTEKMQKDYLLTHLPVNNLTINNFNLTNEGDEKASALLTIQFSAGQYASRAGDRLFVPLNQLSPLKIKLPPSEERAFDVQFPYPLTEISRVHLNIPENFEVEHFPEAKKIENNYFSYQYSCEVKDNRLVFTRQFSLNNKDIPKDEYTELQETLRQIKKVDNAKVILKRKA</sequence>
<feature type="domain" description="DUF3857" evidence="1">
    <location>
        <begin position="56"/>
        <end position="214"/>
    </location>
</feature>
<dbReference type="RefSeq" id="WP_083985019.1">
    <property type="nucleotide sequence ID" value="NZ_BAZW01000010.1"/>
</dbReference>
<dbReference type="Gene3D" id="3.10.620.30">
    <property type="match status" value="1"/>
</dbReference>
<accession>A0A0E9LXE7</accession>
<evidence type="ECO:0000313" key="3">
    <source>
        <dbReference type="Proteomes" id="UP000032900"/>
    </source>
</evidence>
<organism evidence="2 3">
    <name type="scientific">Geofilum rubicundum JCM 15548</name>
    <dbReference type="NCBI Taxonomy" id="1236989"/>
    <lineage>
        <taxon>Bacteria</taxon>
        <taxon>Pseudomonadati</taxon>
        <taxon>Bacteroidota</taxon>
        <taxon>Bacteroidia</taxon>
        <taxon>Marinilabiliales</taxon>
        <taxon>Marinilabiliaceae</taxon>
        <taxon>Geofilum</taxon>
    </lineage>
</organism>
<evidence type="ECO:0000313" key="2">
    <source>
        <dbReference type="EMBL" id="GAO29535.1"/>
    </source>
</evidence>
<protein>
    <recommendedName>
        <fullName evidence="1">DUF3857 domain-containing protein</fullName>
    </recommendedName>
</protein>
<dbReference type="Gene3D" id="2.60.120.1130">
    <property type="match status" value="1"/>
</dbReference>
<reference evidence="2 3" key="1">
    <citation type="journal article" date="2015" name="Microbes Environ.">
        <title>Distribution and evolution of nitrogen fixation genes in the phylum bacteroidetes.</title>
        <authorList>
            <person name="Inoue J."/>
            <person name="Oshima K."/>
            <person name="Suda W."/>
            <person name="Sakamoto M."/>
            <person name="Iino T."/>
            <person name="Noda S."/>
            <person name="Hongoh Y."/>
            <person name="Hattori M."/>
            <person name="Ohkuma M."/>
        </authorList>
    </citation>
    <scope>NUCLEOTIDE SEQUENCE [LARGE SCALE GENOMIC DNA]</scope>
    <source>
        <strain evidence="2">JCM 15548</strain>
    </source>
</reference>